<dbReference type="GO" id="GO:0030042">
    <property type="term" value="P:actin filament depolymerization"/>
    <property type="evidence" value="ECO:0007669"/>
    <property type="project" value="InterPro"/>
</dbReference>
<gene>
    <name evidence="4" type="ORF">BWQ96_00842</name>
</gene>
<dbReference type="Proteomes" id="UP000247409">
    <property type="component" value="Unassembled WGS sequence"/>
</dbReference>
<dbReference type="Gene3D" id="3.40.20.10">
    <property type="entry name" value="Severin"/>
    <property type="match status" value="1"/>
</dbReference>
<comment type="similarity">
    <text evidence="1">Belongs to the actin-binding proteins ADF family.</text>
</comment>
<dbReference type="STRING" id="448386.A0A2V3J4C1"/>
<evidence type="ECO:0000313" key="5">
    <source>
        <dbReference type="Proteomes" id="UP000247409"/>
    </source>
</evidence>
<proteinExistence type="inferred from homology"/>
<dbReference type="PANTHER" id="PTHR11913">
    <property type="entry name" value="COFILIN-RELATED"/>
    <property type="match status" value="1"/>
</dbReference>
<dbReference type="AlphaFoldDB" id="A0A2V3J4C1"/>
<dbReference type="GO" id="GO:0003779">
    <property type="term" value="F:actin binding"/>
    <property type="evidence" value="ECO:0007669"/>
    <property type="project" value="UniProtKB-KW"/>
</dbReference>
<dbReference type="Pfam" id="PF00241">
    <property type="entry name" value="Cofilin_ADF"/>
    <property type="match status" value="1"/>
</dbReference>
<dbReference type="SMART" id="SM00102">
    <property type="entry name" value="ADF"/>
    <property type="match status" value="1"/>
</dbReference>
<feature type="domain" description="ADF-H" evidence="3">
    <location>
        <begin position="2"/>
        <end position="139"/>
    </location>
</feature>
<name>A0A2V3J4C1_9FLOR</name>
<dbReference type="InterPro" id="IPR029006">
    <property type="entry name" value="ADF-H/Gelsolin-like_dom_sf"/>
</dbReference>
<dbReference type="InterPro" id="IPR017904">
    <property type="entry name" value="ADF/Cofilin"/>
</dbReference>
<sequence>MSSGVAVDNKVVSIFKEIMSRKFRAAIFKINGDLTLIEVEDTAPVEAGAPKGSWDAMCKKLPETDCRYLAYDFEYEHQGAKKNRIIFVLWSPDSAPTKSKMVYAASREGIVSQLQGVQRAIEANDDDEIDYNAISKKLAQHTAGY</sequence>
<dbReference type="InterPro" id="IPR002108">
    <property type="entry name" value="ADF-H"/>
</dbReference>
<dbReference type="CDD" id="cd11286">
    <property type="entry name" value="ADF_cofilin_like"/>
    <property type="match status" value="1"/>
</dbReference>
<comment type="caution">
    <text evidence="4">The sequence shown here is derived from an EMBL/GenBank/DDBJ whole genome shotgun (WGS) entry which is preliminary data.</text>
</comment>
<keyword evidence="2" id="KW-0009">Actin-binding</keyword>
<reference evidence="4 5" key="1">
    <citation type="journal article" date="2018" name="Mol. Biol. Evol.">
        <title>Analysis of the draft genome of the red seaweed Gracilariopsis chorda provides insights into genome size evolution in Rhodophyta.</title>
        <authorList>
            <person name="Lee J."/>
            <person name="Yang E.C."/>
            <person name="Graf L."/>
            <person name="Yang J.H."/>
            <person name="Qiu H."/>
            <person name="Zel Zion U."/>
            <person name="Chan C.X."/>
            <person name="Stephens T.G."/>
            <person name="Weber A.P.M."/>
            <person name="Boo G.H."/>
            <person name="Boo S.M."/>
            <person name="Kim K.M."/>
            <person name="Shin Y."/>
            <person name="Jung M."/>
            <person name="Lee S.J."/>
            <person name="Yim H.S."/>
            <person name="Lee J.H."/>
            <person name="Bhattacharya D."/>
            <person name="Yoon H.S."/>
        </authorList>
    </citation>
    <scope>NUCLEOTIDE SEQUENCE [LARGE SCALE GENOMIC DNA]</scope>
    <source>
        <strain evidence="4 5">SKKU-2015</strain>
        <tissue evidence="4">Whole body</tissue>
    </source>
</reference>
<dbReference type="OrthoDB" id="10249245at2759"/>
<keyword evidence="5" id="KW-1185">Reference proteome</keyword>
<evidence type="ECO:0000256" key="1">
    <source>
        <dbReference type="ARBA" id="ARBA00006844"/>
    </source>
</evidence>
<accession>A0A2V3J4C1</accession>
<dbReference type="PRINTS" id="PR00006">
    <property type="entry name" value="COFILIN"/>
</dbReference>
<dbReference type="SUPFAM" id="SSF55753">
    <property type="entry name" value="Actin depolymerizing proteins"/>
    <property type="match status" value="1"/>
</dbReference>
<organism evidence="4 5">
    <name type="scientific">Gracilariopsis chorda</name>
    <dbReference type="NCBI Taxonomy" id="448386"/>
    <lineage>
        <taxon>Eukaryota</taxon>
        <taxon>Rhodophyta</taxon>
        <taxon>Florideophyceae</taxon>
        <taxon>Rhodymeniophycidae</taxon>
        <taxon>Gracilariales</taxon>
        <taxon>Gracilariaceae</taxon>
        <taxon>Gracilariopsis</taxon>
    </lineage>
</organism>
<dbReference type="GO" id="GO:0015629">
    <property type="term" value="C:actin cytoskeleton"/>
    <property type="evidence" value="ECO:0007669"/>
    <property type="project" value="InterPro"/>
</dbReference>
<evidence type="ECO:0000256" key="2">
    <source>
        <dbReference type="ARBA" id="ARBA00023203"/>
    </source>
</evidence>
<protein>
    <submittedName>
        <fullName evidence="4">Actophorin</fullName>
    </submittedName>
</protein>
<evidence type="ECO:0000313" key="4">
    <source>
        <dbReference type="EMBL" id="PXF49268.1"/>
    </source>
</evidence>
<dbReference type="PROSITE" id="PS51263">
    <property type="entry name" value="ADF_H"/>
    <property type="match status" value="1"/>
</dbReference>
<dbReference type="EMBL" id="NBIV01000006">
    <property type="protein sequence ID" value="PXF49268.1"/>
    <property type="molecule type" value="Genomic_DNA"/>
</dbReference>
<evidence type="ECO:0000259" key="3">
    <source>
        <dbReference type="PROSITE" id="PS51263"/>
    </source>
</evidence>